<dbReference type="InterPro" id="IPR029045">
    <property type="entry name" value="ClpP/crotonase-like_dom_sf"/>
</dbReference>
<dbReference type="InterPro" id="IPR018376">
    <property type="entry name" value="Enoyl-CoA_hyd/isom_CS"/>
</dbReference>
<dbReference type="Pfam" id="PF00378">
    <property type="entry name" value="ECH_1"/>
    <property type="match status" value="1"/>
</dbReference>
<proteinExistence type="inferred from homology"/>
<dbReference type="GO" id="GO:0016829">
    <property type="term" value="F:lyase activity"/>
    <property type="evidence" value="ECO:0007669"/>
    <property type="project" value="UniProtKB-KW"/>
</dbReference>
<evidence type="ECO:0000256" key="2">
    <source>
        <dbReference type="ARBA" id="ARBA00023239"/>
    </source>
</evidence>
<reference evidence="4 5" key="1">
    <citation type="journal article" date="2014" name="Nature">
        <title>An environmental bacterial taxon with a large and distinct metabolic repertoire.</title>
        <authorList>
            <person name="Wilson M.C."/>
            <person name="Mori T."/>
            <person name="Ruckert C."/>
            <person name="Uria A.R."/>
            <person name="Helf M.J."/>
            <person name="Takada K."/>
            <person name="Gernert C."/>
            <person name="Steffens U.A."/>
            <person name="Heycke N."/>
            <person name="Schmitt S."/>
            <person name="Rinke C."/>
            <person name="Helfrich E.J."/>
            <person name="Brachmann A.O."/>
            <person name="Gurgui C."/>
            <person name="Wakimoto T."/>
            <person name="Kracht M."/>
            <person name="Crusemann M."/>
            <person name="Hentschel U."/>
            <person name="Abe I."/>
            <person name="Matsunaga S."/>
            <person name="Kalinowski J."/>
            <person name="Takeyama H."/>
            <person name="Piel J."/>
        </authorList>
    </citation>
    <scope>NUCLEOTIDE SEQUENCE [LARGE SCALE GENOMIC DNA]</scope>
    <source>
        <strain evidence="5">TSY1</strain>
    </source>
</reference>
<comment type="caution">
    <text evidence="4">The sequence shown here is derived from an EMBL/GenBank/DDBJ whole genome shotgun (WGS) entry which is preliminary data.</text>
</comment>
<accession>W4LMQ9</accession>
<keyword evidence="2" id="KW-0456">Lyase</keyword>
<evidence type="ECO:0000256" key="1">
    <source>
        <dbReference type="ARBA" id="ARBA00005254"/>
    </source>
</evidence>
<dbReference type="PANTHER" id="PTHR11941:SF130">
    <property type="entry name" value="ENOYL-COA HYDRATASE ECHA12-RELATED"/>
    <property type="match status" value="1"/>
</dbReference>
<dbReference type="PATRIC" id="fig|1429438.4.peg.3113"/>
<evidence type="ECO:0000256" key="3">
    <source>
        <dbReference type="RuleBase" id="RU003707"/>
    </source>
</evidence>
<evidence type="ECO:0000313" key="4">
    <source>
        <dbReference type="EMBL" id="ETW99252.1"/>
    </source>
</evidence>
<comment type="similarity">
    <text evidence="1 3">Belongs to the enoyl-CoA hydratase/isomerase family.</text>
</comment>
<dbReference type="AlphaFoldDB" id="W4LMQ9"/>
<sequence length="274" mass="29527">MAPAQGDSATVDVYQTLQIEREGAIEWLTLNRPERLNALSRQMCDELQAYFGRLYTDHDVRVVILRGAGRGFCAGFDLKDTADFSTGPADGMRAQRRVSEVILRMRRCPQPIIALIDGPASGGGFALALASDVRYATPKARMNVAMAKVGLTGCDMGISYFLPKTVGVSVAAELMMSGRFINAERGLSLGLISEVVEPEDLAATGRQLAQDMLSLSPLGLRLTKEGLNVALSAGSLEQAIALEDRGQILCASAGYFDEGITAFIEKRDPVYTED</sequence>
<dbReference type="Gene3D" id="3.90.226.10">
    <property type="entry name" value="2-enoyl-CoA Hydratase, Chain A, domain 1"/>
    <property type="match status" value="1"/>
</dbReference>
<name>W4LMQ9_ENTF1</name>
<organism evidence="4 5">
    <name type="scientific">Entotheonella factor</name>
    <dbReference type="NCBI Taxonomy" id="1429438"/>
    <lineage>
        <taxon>Bacteria</taxon>
        <taxon>Pseudomonadati</taxon>
        <taxon>Nitrospinota/Tectimicrobiota group</taxon>
        <taxon>Candidatus Tectimicrobiota</taxon>
        <taxon>Candidatus Entotheonellia</taxon>
        <taxon>Candidatus Entotheonellales</taxon>
        <taxon>Candidatus Entotheonellaceae</taxon>
        <taxon>Candidatus Entotheonella</taxon>
    </lineage>
</organism>
<dbReference type="InterPro" id="IPR001753">
    <property type="entry name" value="Enoyl-CoA_hydra/iso"/>
</dbReference>
<dbReference type="Proteomes" id="UP000019141">
    <property type="component" value="Unassembled WGS sequence"/>
</dbReference>
<dbReference type="CDD" id="cd06558">
    <property type="entry name" value="crotonase-like"/>
    <property type="match status" value="1"/>
</dbReference>
<dbReference type="HOGENOM" id="CLU_009834_7_2_7"/>
<dbReference type="PANTHER" id="PTHR11941">
    <property type="entry name" value="ENOYL-COA HYDRATASE-RELATED"/>
    <property type="match status" value="1"/>
</dbReference>
<keyword evidence="5" id="KW-1185">Reference proteome</keyword>
<protein>
    <submittedName>
        <fullName evidence="4">Enoyl-CoA hydratase</fullName>
    </submittedName>
</protein>
<dbReference type="PROSITE" id="PS00166">
    <property type="entry name" value="ENOYL_COA_HYDRATASE"/>
    <property type="match status" value="1"/>
</dbReference>
<gene>
    <name evidence="4" type="ORF">ETSY1_15735</name>
</gene>
<dbReference type="InterPro" id="IPR014748">
    <property type="entry name" value="Enoyl-CoA_hydra_C"/>
</dbReference>
<dbReference type="EMBL" id="AZHW01000468">
    <property type="protein sequence ID" value="ETW99252.1"/>
    <property type="molecule type" value="Genomic_DNA"/>
</dbReference>
<dbReference type="GO" id="GO:0006635">
    <property type="term" value="P:fatty acid beta-oxidation"/>
    <property type="evidence" value="ECO:0007669"/>
    <property type="project" value="TreeGrafter"/>
</dbReference>
<dbReference type="Gene3D" id="1.10.12.10">
    <property type="entry name" value="Lyase 2-enoyl-coa Hydratase, Chain A, domain 2"/>
    <property type="match status" value="1"/>
</dbReference>
<dbReference type="SUPFAM" id="SSF52096">
    <property type="entry name" value="ClpP/crotonase"/>
    <property type="match status" value="1"/>
</dbReference>
<evidence type="ECO:0000313" key="5">
    <source>
        <dbReference type="Proteomes" id="UP000019141"/>
    </source>
</evidence>